<feature type="chain" id="PRO_5047205910" evidence="2">
    <location>
        <begin position="19"/>
        <end position="227"/>
    </location>
</feature>
<evidence type="ECO:0000313" key="3">
    <source>
        <dbReference type="EMBL" id="KAH6597584.1"/>
    </source>
</evidence>
<keyword evidence="2" id="KW-0732">Signal</keyword>
<dbReference type="EMBL" id="JAFCIX010000140">
    <property type="protein sequence ID" value="KAH6597584.1"/>
    <property type="molecule type" value="Genomic_DNA"/>
</dbReference>
<proteinExistence type="predicted"/>
<comment type="caution">
    <text evidence="3">The sequence shown here is derived from an EMBL/GenBank/DDBJ whole genome shotgun (WGS) entry which is preliminary data.</text>
</comment>
<sequence>MKLISFAVISLLAITASAQMLPSTSDVNYAPQPDQEVSGQVEKDELETKLVLDTARAELKQEGLSDEDKKVLTKKCDDAAINWDVAHVALTSRQRQLKEAQKESDDAEMKLKVQQENKKQLLEHNSQSQVKLETAPGSIYCTDILVKQSSEICQDASDLEFAHRKIGEGIDKLGVVVVRSRNPKQELLFGIQTELIEANKELKVAVTSAQTECAYTKKLLEDLGIWA</sequence>
<feature type="signal peptide" evidence="2">
    <location>
        <begin position="1"/>
        <end position="18"/>
    </location>
</feature>
<evidence type="ECO:0000256" key="2">
    <source>
        <dbReference type="SAM" id="SignalP"/>
    </source>
</evidence>
<gene>
    <name evidence="3" type="ORF">BASA50_004352</name>
</gene>
<protein>
    <submittedName>
        <fullName evidence="3">Uncharacterized protein</fullName>
    </submittedName>
</protein>
<accession>A0ABQ8FFT2</accession>
<feature type="coiled-coil region" evidence="1">
    <location>
        <begin position="90"/>
        <end position="124"/>
    </location>
</feature>
<evidence type="ECO:0000313" key="4">
    <source>
        <dbReference type="Proteomes" id="UP001648503"/>
    </source>
</evidence>
<name>A0ABQ8FFT2_9FUNG</name>
<evidence type="ECO:0000256" key="1">
    <source>
        <dbReference type="SAM" id="Coils"/>
    </source>
</evidence>
<dbReference type="Proteomes" id="UP001648503">
    <property type="component" value="Unassembled WGS sequence"/>
</dbReference>
<reference evidence="3 4" key="1">
    <citation type="submission" date="2021-02" db="EMBL/GenBank/DDBJ databases">
        <title>Variation within the Batrachochytrium salamandrivorans European outbreak.</title>
        <authorList>
            <person name="Kelly M."/>
            <person name="Pasmans F."/>
            <person name="Shea T.P."/>
            <person name="Munoz J.F."/>
            <person name="Carranza S."/>
            <person name="Cuomo C.A."/>
            <person name="Martel A."/>
        </authorList>
    </citation>
    <scope>NUCLEOTIDE SEQUENCE [LARGE SCALE GENOMIC DNA]</scope>
    <source>
        <strain evidence="3 4">AMFP18/2</strain>
    </source>
</reference>
<organism evidence="3 4">
    <name type="scientific">Batrachochytrium salamandrivorans</name>
    <dbReference type="NCBI Taxonomy" id="1357716"/>
    <lineage>
        <taxon>Eukaryota</taxon>
        <taxon>Fungi</taxon>
        <taxon>Fungi incertae sedis</taxon>
        <taxon>Chytridiomycota</taxon>
        <taxon>Chytridiomycota incertae sedis</taxon>
        <taxon>Chytridiomycetes</taxon>
        <taxon>Rhizophydiales</taxon>
        <taxon>Rhizophydiales incertae sedis</taxon>
        <taxon>Batrachochytrium</taxon>
    </lineage>
</organism>
<keyword evidence="1" id="KW-0175">Coiled coil</keyword>
<keyword evidence="4" id="KW-1185">Reference proteome</keyword>